<dbReference type="InterPro" id="IPR017871">
    <property type="entry name" value="ABC_transporter-like_CS"/>
</dbReference>
<keyword evidence="7" id="KW-1185">Reference proteome</keyword>
<feature type="domain" description="ABC transporter" evidence="5">
    <location>
        <begin position="2"/>
        <end position="227"/>
    </location>
</feature>
<dbReference type="OrthoDB" id="9781246at2"/>
<dbReference type="Gene3D" id="3.40.50.300">
    <property type="entry name" value="P-loop containing nucleotide triphosphate hydrolases"/>
    <property type="match status" value="1"/>
</dbReference>
<evidence type="ECO:0000259" key="5">
    <source>
        <dbReference type="PROSITE" id="PS50893"/>
    </source>
</evidence>
<dbReference type="RefSeq" id="WP_033362106.1">
    <property type="nucleotide sequence ID" value="NZ_CP073767.1"/>
</dbReference>
<keyword evidence="4 6" id="KW-0067">ATP-binding</keyword>
<dbReference type="Pfam" id="PF00005">
    <property type="entry name" value="ABC_tran"/>
    <property type="match status" value="1"/>
</dbReference>
<dbReference type="InterPro" id="IPR027417">
    <property type="entry name" value="P-loop_NTPase"/>
</dbReference>
<organism evidence="6 7">
    <name type="scientific">Dactylosporangium aurantiacum</name>
    <dbReference type="NCBI Taxonomy" id="35754"/>
    <lineage>
        <taxon>Bacteria</taxon>
        <taxon>Bacillati</taxon>
        <taxon>Actinomycetota</taxon>
        <taxon>Actinomycetes</taxon>
        <taxon>Micromonosporales</taxon>
        <taxon>Micromonosporaceae</taxon>
        <taxon>Dactylosporangium</taxon>
    </lineage>
</organism>
<dbReference type="PANTHER" id="PTHR43335">
    <property type="entry name" value="ABC TRANSPORTER, ATP-BINDING PROTEIN"/>
    <property type="match status" value="1"/>
</dbReference>
<sequence>MITIDRVSKRKGRTRILHDVTLQARPGRVTGFLGQNGAGKTSTLRVLLGLDRPQQGTALVCGRRYRDLRRPLTVVGALLDGSGAHRARTARAHLRWVAASNGLPAARVEEVLDVVGLTGDAGKRAGRYSLGMSRRLGLAAALLGEPEVLVLDEPVNGLDPAGIRWMRGFLRAQAAQGRTVLLSSHLMGELAEVADDVVVIHRGRILTQGGLAEVTGGHATLEDAFFALTATETGGAW</sequence>
<evidence type="ECO:0000256" key="4">
    <source>
        <dbReference type="ARBA" id="ARBA00022840"/>
    </source>
</evidence>
<dbReference type="Proteomes" id="UP001058003">
    <property type="component" value="Chromosome"/>
</dbReference>
<dbReference type="InterPro" id="IPR003593">
    <property type="entry name" value="AAA+_ATPase"/>
</dbReference>
<protein>
    <submittedName>
        <fullName evidence="6">ATP-binding cassette domain-containing protein</fullName>
    </submittedName>
</protein>
<evidence type="ECO:0000313" key="7">
    <source>
        <dbReference type="Proteomes" id="UP001058003"/>
    </source>
</evidence>
<dbReference type="KEGG" id="daur:Daura_25375"/>
<dbReference type="PROSITE" id="PS50893">
    <property type="entry name" value="ABC_TRANSPORTER_2"/>
    <property type="match status" value="1"/>
</dbReference>
<evidence type="ECO:0000256" key="3">
    <source>
        <dbReference type="ARBA" id="ARBA00022741"/>
    </source>
</evidence>
<keyword evidence="2" id="KW-0813">Transport</keyword>
<name>A0A9Q9IP02_9ACTN</name>
<dbReference type="EMBL" id="CP073767">
    <property type="protein sequence ID" value="UWZ59196.1"/>
    <property type="molecule type" value="Genomic_DNA"/>
</dbReference>
<evidence type="ECO:0000256" key="1">
    <source>
        <dbReference type="ARBA" id="ARBA00005417"/>
    </source>
</evidence>
<evidence type="ECO:0000256" key="2">
    <source>
        <dbReference type="ARBA" id="ARBA00022448"/>
    </source>
</evidence>
<keyword evidence="3" id="KW-0547">Nucleotide-binding</keyword>
<accession>A0A9Q9IP02</accession>
<evidence type="ECO:0000313" key="6">
    <source>
        <dbReference type="EMBL" id="UWZ59196.1"/>
    </source>
</evidence>
<proteinExistence type="inferred from homology"/>
<comment type="similarity">
    <text evidence="1">Belongs to the ABC transporter superfamily.</text>
</comment>
<dbReference type="GO" id="GO:0005524">
    <property type="term" value="F:ATP binding"/>
    <property type="evidence" value="ECO:0007669"/>
    <property type="project" value="UniProtKB-KW"/>
</dbReference>
<dbReference type="PANTHER" id="PTHR43335:SF4">
    <property type="entry name" value="ABC TRANSPORTER, ATP-BINDING PROTEIN"/>
    <property type="match status" value="1"/>
</dbReference>
<dbReference type="GO" id="GO:0016887">
    <property type="term" value="F:ATP hydrolysis activity"/>
    <property type="evidence" value="ECO:0007669"/>
    <property type="project" value="InterPro"/>
</dbReference>
<dbReference type="PROSITE" id="PS00211">
    <property type="entry name" value="ABC_TRANSPORTER_1"/>
    <property type="match status" value="1"/>
</dbReference>
<dbReference type="SUPFAM" id="SSF52540">
    <property type="entry name" value="P-loop containing nucleoside triphosphate hydrolases"/>
    <property type="match status" value="1"/>
</dbReference>
<gene>
    <name evidence="6" type="ORF">Daura_25375</name>
</gene>
<dbReference type="SMART" id="SM00382">
    <property type="entry name" value="AAA"/>
    <property type="match status" value="1"/>
</dbReference>
<dbReference type="AlphaFoldDB" id="A0A9Q9IP02"/>
<reference evidence="6" key="1">
    <citation type="submission" date="2021-04" db="EMBL/GenBank/DDBJ databases">
        <title>Dactylosporangium aurantiacum NRRL B-8018 full assembly.</title>
        <authorList>
            <person name="Hartkoorn R.C."/>
            <person name="Beaudoing E."/>
            <person name="Hot D."/>
        </authorList>
    </citation>
    <scope>NUCLEOTIDE SEQUENCE</scope>
    <source>
        <strain evidence="6">NRRL B-8018</strain>
    </source>
</reference>
<dbReference type="InterPro" id="IPR003439">
    <property type="entry name" value="ABC_transporter-like_ATP-bd"/>
</dbReference>